<dbReference type="SUPFAM" id="SSF53448">
    <property type="entry name" value="Nucleotide-diphospho-sugar transferases"/>
    <property type="match status" value="1"/>
</dbReference>
<dbReference type="AlphaFoldDB" id="A0A951U790"/>
<reference evidence="1" key="1">
    <citation type="submission" date="2021-05" db="EMBL/GenBank/DDBJ databases">
        <authorList>
            <person name="Pietrasiak N."/>
            <person name="Ward R."/>
            <person name="Stajich J.E."/>
            <person name="Kurbessoian T."/>
        </authorList>
    </citation>
    <scope>NUCLEOTIDE SEQUENCE</scope>
    <source>
        <strain evidence="1">GSE-TBD4-15B</strain>
    </source>
</reference>
<evidence type="ECO:0000313" key="2">
    <source>
        <dbReference type="Proteomes" id="UP000707356"/>
    </source>
</evidence>
<sequence length="313" mass="36488">MANPILLSIITPTRGNFTDYWLAQLLAIQGAVEFILVYPPEATPRVIDDLRVKTLRSPYKGELIQRSTGLVNASGEYMLALDDDDFLHPQVADLIPSYFEQYPESWCLRLCKRKIPQADQALIRRDWDALPQIQQLQEVRRKEANQAAAEILQQVPIAPLDNPFKLSALWLNTHRTDHHGAHIENFNNIVWKRSLAQPALLDLLASSRSGHFTWMPFWSLDRLLGLFVQAKFFQSEQVIGHWLHGSEQVRYVVGDWKEEVRTMFWGDLLLARCFPQYGYFWNLFWDQLWVGVKISLRHQLSRQLSRRLNRKAV</sequence>
<dbReference type="EMBL" id="JAHHHV010000088">
    <property type="protein sequence ID" value="MBW4468406.1"/>
    <property type="molecule type" value="Genomic_DNA"/>
</dbReference>
<dbReference type="InterPro" id="IPR029044">
    <property type="entry name" value="Nucleotide-diphossugar_trans"/>
</dbReference>
<reference evidence="1" key="2">
    <citation type="journal article" date="2022" name="Microbiol. Resour. Announc.">
        <title>Metagenome Sequencing to Explore Phylogenomics of Terrestrial Cyanobacteria.</title>
        <authorList>
            <person name="Ward R.D."/>
            <person name="Stajich J.E."/>
            <person name="Johansen J.R."/>
            <person name="Huntemann M."/>
            <person name="Clum A."/>
            <person name="Foster B."/>
            <person name="Foster B."/>
            <person name="Roux S."/>
            <person name="Palaniappan K."/>
            <person name="Varghese N."/>
            <person name="Mukherjee S."/>
            <person name="Reddy T.B.K."/>
            <person name="Daum C."/>
            <person name="Copeland A."/>
            <person name="Chen I.A."/>
            <person name="Ivanova N.N."/>
            <person name="Kyrpides N.C."/>
            <person name="Shapiro N."/>
            <person name="Eloe-Fadrosh E.A."/>
            <person name="Pietrasiak N."/>
        </authorList>
    </citation>
    <scope>NUCLEOTIDE SEQUENCE</scope>
    <source>
        <strain evidence="1">GSE-TBD4-15B</strain>
    </source>
</reference>
<name>A0A951U790_9CYAN</name>
<accession>A0A951U790</accession>
<proteinExistence type="predicted"/>
<protein>
    <submittedName>
        <fullName evidence="1">Glycosyltransferase family 2 protein</fullName>
    </submittedName>
</protein>
<organism evidence="1 2">
    <name type="scientific">Pegethrix bostrychoides GSE-TBD4-15B</name>
    <dbReference type="NCBI Taxonomy" id="2839662"/>
    <lineage>
        <taxon>Bacteria</taxon>
        <taxon>Bacillati</taxon>
        <taxon>Cyanobacteriota</taxon>
        <taxon>Cyanophyceae</taxon>
        <taxon>Oculatellales</taxon>
        <taxon>Oculatellaceae</taxon>
        <taxon>Pegethrix</taxon>
    </lineage>
</organism>
<dbReference type="Proteomes" id="UP000707356">
    <property type="component" value="Unassembled WGS sequence"/>
</dbReference>
<evidence type="ECO:0000313" key="1">
    <source>
        <dbReference type="EMBL" id="MBW4468406.1"/>
    </source>
</evidence>
<dbReference type="CDD" id="cd00761">
    <property type="entry name" value="Glyco_tranf_GTA_type"/>
    <property type="match status" value="1"/>
</dbReference>
<gene>
    <name evidence="1" type="ORF">KME07_23515</name>
</gene>
<comment type="caution">
    <text evidence="1">The sequence shown here is derived from an EMBL/GenBank/DDBJ whole genome shotgun (WGS) entry which is preliminary data.</text>
</comment>